<gene>
    <name evidence="10" type="primary">plsY</name>
    <name evidence="11" type="ORF">SAMN05421663_11219</name>
</gene>
<feature type="transmembrane region" description="Helical" evidence="10">
    <location>
        <begin position="145"/>
        <end position="170"/>
    </location>
</feature>
<dbReference type="PANTHER" id="PTHR30309:SF0">
    <property type="entry name" value="GLYCEROL-3-PHOSPHATE ACYLTRANSFERASE-RELATED"/>
    <property type="match status" value="1"/>
</dbReference>
<proteinExistence type="inferred from homology"/>
<evidence type="ECO:0000256" key="3">
    <source>
        <dbReference type="ARBA" id="ARBA00022679"/>
    </source>
</evidence>
<keyword evidence="3 10" id="KW-0808">Transferase</keyword>
<reference evidence="12" key="1">
    <citation type="submission" date="2016-10" db="EMBL/GenBank/DDBJ databases">
        <authorList>
            <person name="Varghese N."/>
            <person name="Submissions S."/>
        </authorList>
    </citation>
    <scope>NUCLEOTIDE SEQUENCE [LARGE SCALE GENOMIC DNA]</scope>
    <source>
        <strain evidence="12">DSM 21620</strain>
    </source>
</reference>
<evidence type="ECO:0000256" key="7">
    <source>
        <dbReference type="ARBA" id="ARBA00023136"/>
    </source>
</evidence>
<evidence type="ECO:0000256" key="10">
    <source>
        <dbReference type="HAMAP-Rule" id="MF_01043"/>
    </source>
</evidence>
<dbReference type="PANTHER" id="PTHR30309">
    <property type="entry name" value="INNER MEMBRANE PROTEIN YGIH"/>
    <property type="match status" value="1"/>
</dbReference>
<feature type="transmembrane region" description="Helical" evidence="10">
    <location>
        <begin position="88"/>
        <end position="108"/>
    </location>
</feature>
<protein>
    <recommendedName>
        <fullName evidence="10">Glycerol-3-phosphate acyltransferase</fullName>
    </recommendedName>
    <alternativeName>
        <fullName evidence="10">Acyl-PO4 G3P acyltransferase</fullName>
    </alternativeName>
    <alternativeName>
        <fullName evidence="10">Acyl-phosphate--glycerol-3-phosphate acyltransferase</fullName>
    </alternativeName>
    <alternativeName>
        <fullName evidence="10">G3P acyltransferase</fullName>
        <shortName evidence="10">GPAT</shortName>
        <ecNumber evidence="10">2.3.1.275</ecNumber>
    </alternativeName>
    <alternativeName>
        <fullName evidence="10">Lysophosphatidic acid synthase</fullName>
        <shortName evidence="10">LPA synthase</shortName>
    </alternativeName>
</protein>
<accession>A0A1G6V9S8</accession>
<evidence type="ECO:0000313" key="12">
    <source>
        <dbReference type="Proteomes" id="UP000198666"/>
    </source>
</evidence>
<keyword evidence="9 10" id="KW-1208">Phospholipid metabolism</keyword>
<keyword evidence="12" id="KW-1185">Reference proteome</keyword>
<dbReference type="Pfam" id="PF02660">
    <property type="entry name" value="G3P_acyltransf"/>
    <property type="match status" value="1"/>
</dbReference>
<evidence type="ECO:0000256" key="2">
    <source>
        <dbReference type="ARBA" id="ARBA00022516"/>
    </source>
</evidence>
<organism evidence="11 12">
    <name type="scientific">Terribacillus halophilus</name>
    <dbReference type="NCBI Taxonomy" id="361279"/>
    <lineage>
        <taxon>Bacteria</taxon>
        <taxon>Bacillati</taxon>
        <taxon>Bacillota</taxon>
        <taxon>Bacilli</taxon>
        <taxon>Bacillales</taxon>
        <taxon>Bacillaceae</taxon>
        <taxon>Terribacillus</taxon>
    </lineage>
</organism>
<keyword evidence="11" id="KW-0012">Acyltransferase</keyword>
<name>A0A1G6V9S8_9BACI</name>
<comment type="pathway">
    <text evidence="10">Lipid metabolism; phospholipid metabolism.</text>
</comment>
<dbReference type="GO" id="GO:0043772">
    <property type="term" value="F:acyl-phosphate glycerol-3-phosphate acyltransferase activity"/>
    <property type="evidence" value="ECO:0007669"/>
    <property type="project" value="UniProtKB-UniRule"/>
</dbReference>
<feature type="transmembrane region" description="Helical" evidence="10">
    <location>
        <begin position="190"/>
        <end position="211"/>
    </location>
</feature>
<dbReference type="AlphaFoldDB" id="A0A1G6V9S8"/>
<feature type="transmembrane region" description="Helical" evidence="10">
    <location>
        <begin position="27"/>
        <end position="49"/>
    </location>
</feature>
<comment type="subcellular location">
    <subcellularLocation>
        <location evidence="10">Cell membrane</location>
        <topology evidence="10">Multi-pass membrane protein</topology>
    </subcellularLocation>
</comment>
<dbReference type="HAMAP" id="MF_01043">
    <property type="entry name" value="PlsY"/>
    <property type="match status" value="1"/>
</dbReference>
<feature type="transmembrane region" description="Helical" evidence="10">
    <location>
        <begin position="114"/>
        <end position="133"/>
    </location>
</feature>
<evidence type="ECO:0000256" key="5">
    <source>
        <dbReference type="ARBA" id="ARBA00022989"/>
    </source>
</evidence>
<evidence type="ECO:0000313" key="11">
    <source>
        <dbReference type="EMBL" id="SDD50460.1"/>
    </source>
</evidence>
<dbReference type="NCBIfam" id="TIGR00023">
    <property type="entry name" value="glycerol-3-phosphate 1-O-acyltransferase PlsY"/>
    <property type="match status" value="1"/>
</dbReference>
<dbReference type="STRING" id="361279.SAMN05421663_11219"/>
<evidence type="ECO:0000256" key="6">
    <source>
        <dbReference type="ARBA" id="ARBA00023098"/>
    </source>
</evidence>
<comment type="similarity">
    <text evidence="10">Belongs to the PlsY family.</text>
</comment>
<keyword evidence="4 10" id="KW-0812">Transmembrane</keyword>
<keyword evidence="1 10" id="KW-1003">Cell membrane</keyword>
<evidence type="ECO:0000256" key="4">
    <source>
        <dbReference type="ARBA" id="ARBA00022692"/>
    </source>
</evidence>
<sequence length="229" mass="25213">MGSLGKILSNVIESSDIYLYYGNIARWWYTIMESIGFALVSIFLAYLFGSLNAAYYMMKWKHGTDIRTTGSGNAGATNAGRAMGKKGFLLVLLFDLAKGMLAVLFVRYSGQAELIEGLSVIAAVLGHIFPAQLRFKGGKGIAVSLGALVIFSYQATFLLLAIFLCIYLFLRRFSISGLLAYGCTAVLLPLLRFDLLTIAVYVVVTVFILAAHHTHLKAAWSYLLLRNER</sequence>
<keyword evidence="8 10" id="KW-0594">Phospholipid biosynthesis</keyword>
<comment type="catalytic activity">
    <reaction evidence="10">
        <text>an acyl phosphate + sn-glycerol 3-phosphate = a 1-acyl-sn-glycero-3-phosphate + phosphate</text>
        <dbReference type="Rhea" id="RHEA:34075"/>
        <dbReference type="ChEBI" id="CHEBI:43474"/>
        <dbReference type="ChEBI" id="CHEBI:57597"/>
        <dbReference type="ChEBI" id="CHEBI:57970"/>
        <dbReference type="ChEBI" id="CHEBI:59918"/>
        <dbReference type="EC" id="2.3.1.275"/>
    </reaction>
</comment>
<dbReference type="SMART" id="SM01207">
    <property type="entry name" value="G3P_acyltransf"/>
    <property type="match status" value="1"/>
</dbReference>
<comment type="function">
    <text evidence="10">Catalyzes the transfer of an acyl group from acyl-phosphate (acyl-PO(4)) to glycerol-3-phosphate (G3P) to form lysophosphatidic acid (LPA). This enzyme utilizes acyl-phosphate as fatty acyl donor, but not acyl-CoA or acyl-ACP.</text>
</comment>
<dbReference type="EC" id="2.3.1.275" evidence="10"/>
<dbReference type="EMBL" id="FMZB01000012">
    <property type="protein sequence ID" value="SDD50460.1"/>
    <property type="molecule type" value="Genomic_DNA"/>
</dbReference>
<keyword evidence="5 10" id="KW-1133">Transmembrane helix</keyword>
<evidence type="ECO:0000256" key="1">
    <source>
        <dbReference type="ARBA" id="ARBA00022475"/>
    </source>
</evidence>
<keyword evidence="2 10" id="KW-0444">Lipid biosynthesis</keyword>
<dbReference type="GO" id="GO:0005886">
    <property type="term" value="C:plasma membrane"/>
    <property type="evidence" value="ECO:0007669"/>
    <property type="project" value="UniProtKB-SubCell"/>
</dbReference>
<dbReference type="InterPro" id="IPR003811">
    <property type="entry name" value="G3P_acylTferase_PlsY"/>
</dbReference>
<dbReference type="Proteomes" id="UP000198666">
    <property type="component" value="Unassembled WGS sequence"/>
</dbReference>
<dbReference type="GO" id="GO:0008654">
    <property type="term" value="P:phospholipid biosynthetic process"/>
    <property type="evidence" value="ECO:0007669"/>
    <property type="project" value="UniProtKB-UniRule"/>
</dbReference>
<comment type="subunit">
    <text evidence="10">Probably interacts with PlsX.</text>
</comment>
<keyword evidence="6 10" id="KW-0443">Lipid metabolism</keyword>
<dbReference type="UniPathway" id="UPA00085"/>
<evidence type="ECO:0000256" key="9">
    <source>
        <dbReference type="ARBA" id="ARBA00023264"/>
    </source>
</evidence>
<keyword evidence="7 10" id="KW-0472">Membrane</keyword>
<evidence type="ECO:0000256" key="8">
    <source>
        <dbReference type="ARBA" id="ARBA00023209"/>
    </source>
</evidence>